<sequence>MSCWPKDIALSLHTSKAQHLWIPEPTPKSNTSQDCGGMNSFAFNVAFIALFFVASRDFPFFQALICFSKTFENTLYSVFHVLRIGRNACTCFVSYVTGSEPLFSFVTLSMHIITGSKFLLNKLMIVLIQTL</sequence>
<proteinExistence type="predicted"/>
<dbReference type="AlphaFoldDB" id="A0A7J8GKS6"/>
<evidence type="ECO:0000313" key="3">
    <source>
        <dbReference type="Proteomes" id="UP000550707"/>
    </source>
</evidence>
<dbReference type="InParanoid" id="A0A7J8GKS6"/>
<feature type="transmembrane region" description="Helical" evidence="1">
    <location>
        <begin position="36"/>
        <end position="54"/>
    </location>
</feature>
<evidence type="ECO:0000256" key="1">
    <source>
        <dbReference type="SAM" id="Phobius"/>
    </source>
</evidence>
<keyword evidence="1" id="KW-0812">Transmembrane</keyword>
<dbReference type="Proteomes" id="UP000550707">
    <property type="component" value="Unassembled WGS sequence"/>
</dbReference>
<keyword evidence="1" id="KW-1133">Transmembrane helix</keyword>
<keyword evidence="1" id="KW-0472">Membrane</keyword>
<reference evidence="2 3" key="1">
    <citation type="journal article" date="2020" name="Nature">
        <title>Six reference-quality genomes reveal evolution of bat adaptations.</title>
        <authorList>
            <person name="Jebb D."/>
            <person name="Huang Z."/>
            <person name="Pippel M."/>
            <person name="Hughes G.M."/>
            <person name="Lavrichenko K."/>
            <person name="Devanna P."/>
            <person name="Winkler S."/>
            <person name="Jermiin L.S."/>
            <person name="Skirmuntt E.C."/>
            <person name="Katzourakis A."/>
            <person name="Burkitt-Gray L."/>
            <person name="Ray D.A."/>
            <person name="Sullivan K.A.M."/>
            <person name="Roscito J.G."/>
            <person name="Kirilenko B.M."/>
            <person name="Davalos L.M."/>
            <person name="Corthals A.P."/>
            <person name="Power M.L."/>
            <person name="Jones G."/>
            <person name="Ransome R.D."/>
            <person name="Dechmann D.K.N."/>
            <person name="Locatelli A.G."/>
            <person name="Puechmaille S.J."/>
            <person name="Fedrigo O."/>
            <person name="Jarvis E.D."/>
            <person name="Hiller M."/>
            <person name="Vernes S.C."/>
            <person name="Myers E.W."/>
            <person name="Teeling E.C."/>
        </authorList>
    </citation>
    <scope>NUCLEOTIDE SEQUENCE [LARGE SCALE GENOMIC DNA]</scope>
    <source>
        <strain evidence="2">MMolMol1</strain>
        <tissue evidence="2">Muscle</tissue>
    </source>
</reference>
<name>A0A7J8GKS6_MOLMO</name>
<organism evidence="2 3">
    <name type="scientific">Molossus molossus</name>
    <name type="common">Pallas' mastiff bat</name>
    <name type="synonym">Vespertilio molossus</name>
    <dbReference type="NCBI Taxonomy" id="27622"/>
    <lineage>
        <taxon>Eukaryota</taxon>
        <taxon>Metazoa</taxon>
        <taxon>Chordata</taxon>
        <taxon>Craniata</taxon>
        <taxon>Vertebrata</taxon>
        <taxon>Euteleostomi</taxon>
        <taxon>Mammalia</taxon>
        <taxon>Eutheria</taxon>
        <taxon>Laurasiatheria</taxon>
        <taxon>Chiroptera</taxon>
        <taxon>Yangochiroptera</taxon>
        <taxon>Molossidae</taxon>
        <taxon>Molossus</taxon>
    </lineage>
</organism>
<protein>
    <submittedName>
        <fullName evidence="2">Uncharacterized protein</fullName>
    </submittedName>
</protein>
<evidence type="ECO:0000313" key="2">
    <source>
        <dbReference type="EMBL" id="KAF6460566.1"/>
    </source>
</evidence>
<dbReference type="EMBL" id="JACASF010000009">
    <property type="protein sequence ID" value="KAF6460566.1"/>
    <property type="molecule type" value="Genomic_DNA"/>
</dbReference>
<feature type="transmembrane region" description="Helical" evidence="1">
    <location>
        <begin position="102"/>
        <end position="120"/>
    </location>
</feature>
<gene>
    <name evidence="2" type="ORF">HJG59_011479</name>
</gene>
<accession>A0A7J8GKS6</accession>
<comment type="caution">
    <text evidence="2">The sequence shown here is derived from an EMBL/GenBank/DDBJ whole genome shotgun (WGS) entry which is preliminary data.</text>
</comment>
<keyword evidence="3" id="KW-1185">Reference proteome</keyword>